<feature type="compositionally biased region" description="Polar residues" evidence="11">
    <location>
        <begin position="90"/>
        <end position="104"/>
    </location>
</feature>
<evidence type="ECO:0000256" key="10">
    <source>
        <dbReference type="PROSITE-ProRule" id="PRU00042"/>
    </source>
</evidence>
<dbReference type="FunFam" id="3.30.160.60:FF:000556">
    <property type="entry name" value="sal-like protein 2 isoform X2"/>
    <property type="match status" value="1"/>
</dbReference>
<evidence type="ECO:0000256" key="7">
    <source>
        <dbReference type="ARBA" id="ARBA00023163"/>
    </source>
</evidence>
<feature type="region of interest" description="Disordered" evidence="11">
    <location>
        <begin position="377"/>
        <end position="399"/>
    </location>
</feature>
<evidence type="ECO:0000313" key="13">
    <source>
        <dbReference type="Proteomes" id="UP000515152"/>
    </source>
</evidence>
<feature type="region of interest" description="Disordered" evidence="11">
    <location>
        <begin position="28"/>
        <end position="193"/>
    </location>
</feature>
<dbReference type="InterPro" id="IPR051565">
    <property type="entry name" value="Sal_C2H2-zinc-finger"/>
</dbReference>
<feature type="compositionally biased region" description="Basic and acidic residues" evidence="11">
    <location>
        <begin position="1120"/>
        <end position="1134"/>
    </location>
</feature>
<evidence type="ECO:0000259" key="12">
    <source>
        <dbReference type="PROSITE" id="PS50157"/>
    </source>
</evidence>
<feature type="region of interest" description="Disordered" evidence="11">
    <location>
        <begin position="233"/>
        <end position="268"/>
    </location>
</feature>
<feature type="compositionally biased region" description="Low complexity" evidence="11">
    <location>
        <begin position="33"/>
        <end position="54"/>
    </location>
</feature>
<sequence>MSRRKQKRPQQLINGDPGGTLILLQDDQLAVKSPSTSLASEETSSSPSSSPPSLQDSHPPLAPRPSPGGLHAPSLPNESSSPPHWPSHIAQYSTSLPNTHSSLSPDFPHPSLSSQTHSSPPALPKTIHMPRHQGHPHSAMTSPQFGISANTTTSSSLSSSSSSLGAPPHQGSPSPVQQGPSSPPADLPGQIHMPPTLGVLLEELRVLQQRQIHQMQITEEICRQVLRLGGGLFGPQDNPQVPGGSLEGRQRSIGDGIPSPPHSSSVNASAVSTVTSLLSCIPSLLQQTPASKQSIGSTGGSRAPAITTASSPLSTTSASLMSSVASLHPLSLSLGLPARYLHEKSPNTSVFSHTNGMNFSAAALSGSILTQEPTVPHSAVIGSSTGSGSGSSGSSSSSSSAAAALAGRQQHVCRYCGKVLSSDSSLQIHLRSHTGERPYQCPVCLSRFTTRGNLKAHFLRHREQNPELVPPIASNGASQRSRKRRAEAEEPFGIKGALGVSESMALGFLSASTGRPSPSSSLPLPPSVDMALLSTAHSLLQLNRASSAAAAAATTMGLHSSSSSSPSSSIAGQIKGAKQQRFDENTPPHPALLSGSPYSQLAHLPKILFPTAAHHHPGLALMHPSLPSPHGQLTFPFSPYPKPQASSSPSSTSPSSSSVTSDTTKLQRLAQKLEKQPHGGAGMHSFSGALTMATASQSCDVTSTSSSSAYRREMMAALGLNPNMNHQALATTTTTSPSMPTLSPNQCGVCLRVLSCPRALRLHQATHLGERPFPCKLCGRSFSTKGSLRAHMATHHSRQANARPQNSCPLCQRKFTNAVVLQHHIRMHLGGQIPPDGNAEEEDALVGPERLKEDPVNLSAGTPLNSLQVQPLDLGSTKAPLMLSPPLLEGSVSRETSPADLSVKSDSDQGNVSPGTSPVLFDEKEKQDPLSLVMRPPVLSSPPVASSPVTLEPCSDAQSDIPGSYRGSLSNSHAIQEDSIEEDMAPLSLCVRPDRLDSENVSSCAKSPVLAVNAVVKAAVVKAAVVSTADPPSALTPPSSPSSDPDANDGPSSPAKPTAESEPDKNASPPKTAESASDTAPMTIQNGVRAPEEAGDGEMMMEEEKEKKVKPEDSSSAIAEPRREEAEAPAKAEETGSEGKGSEGTEPVQPVTPVKTPKASPVTPGKTPKASRPEKPYSCSQCGKEYASRSGLKGHMKVHSGTVSSGPASLGPAGLSSNTGKDTLEDQSAISANGSVAEEDTEKSSANQDKNCLSDEPMDTTVVAEAAE</sequence>
<dbReference type="GO" id="GO:0005634">
    <property type="term" value="C:nucleus"/>
    <property type="evidence" value="ECO:0007669"/>
    <property type="project" value="UniProtKB-SubCell"/>
</dbReference>
<dbReference type="Proteomes" id="UP000515152">
    <property type="component" value="Chromosome 18"/>
</dbReference>
<evidence type="ECO:0000256" key="3">
    <source>
        <dbReference type="ARBA" id="ARBA00022737"/>
    </source>
</evidence>
<feature type="compositionally biased region" description="Low complexity" evidence="11">
    <location>
        <begin position="151"/>
        <end position="180"/>
    </location>
</feature>
<dbReference type="FunFam" id="3.30.160.60:FF:001384">
    <property type="entry name" value="Zinc finger protein"/>
    <property type="match status" value="1"/>
</dbReference>
<dbReference type="PANTHER" id="PTHR23233">
    <property type="entry name" value="SAL-LIKE PROTEIN"/>
    <property type="match status" value="1"/>
</dbReference>
<dbReference type="Gene3D" id="3.30.160.60">
    <property type="entry name" value="Classic Zinc Finger"/>
    <property type="match status" value="4"/>
</dbReference>
<dbReference type="InterPro" id="IPR013087">
    <property type="entry name" value="Znf_C2H2_type"/>
</dbReference>
<feature type="region of interest" description="Disordered" evidence="11">
    <location>
        <begin position="1029"/>
        <end position="1268"/>
    </location>
</feature>
<dbReference type="GO" id="GO:0000981">
    <property type="term" value="F:DNA-binding transcription factor activity, RNA polymerase II-specific"/>
    <property type="evidence" value="ECO:0007669"/>
    <property type="project" value="TreeGrafter"/>
</dbReference>
<dbReference type="PROSITE" id="PS50157">
    <property type="entry name" value="ZINC_FINGER_C2H2_2"/>
    <property type="match status" value="6"/>
</dbReference>
<dbReference type="PROSITE" id="PS00028">
    <property type="entry name" value="ZINC_FINGER_C2H2_1"/>
    <property type="match status" value="6"/>
</dbReference>
<comment type="similarity">
    <text evidence="9">Belongs to the sal C2H2-type zinc-finger protein family.</text>
</comment>
<gene>
    <name evidence="14" type="primary">si:ch211-212k18.5</name>
</gene>
<feature type="domain" description="C2H2-type" evidence="12">
    <location>
        <begin position="411"/>
        <end position="438"/>
    </location>
</feature>
<feature type="domain" description="C2H2-type" evidence="12">
    <location>
        <begin position="1177"/>
        <end position="1204"/>
    </location>
</feature>
<evidence type="ECO:0000256" key="11">
    <source>
        <dbReference type="SAM" id="MobiDB-lite"/>
    </source>
</evidence>
<feature type="region of interest" description="Disordered" evidence="11">
    <location>
        <begin position="468"/>
        <end position="490"/>
    </location>
</feature>
<evidence type="ECO:0000256" key="6">
    <source>
        <dbReference type="ARBA" id="ARBA00023015"/>
    </source>
</evidence>
<evidence type="ECO:0000256" key="5">
    <source>
        <dbReference type="ARBA" id="ARBA00022833"/>
    </source>
</evidence>
<dbReference type="SMART" id="SM00355">
    <property type="entry name" value="ZnF_C2H2"/>
    <property type="match status" value="6"/>
</dbReference>
<feature type="region of interest" description="Disordered" evidence="11">
    <location>
        <begin position="632"/>
        <end position="666"/>
    </location>
</feature>
<feature type="region of interest" description="Disordered" evidence="11">
    <location>
        <begin position="558"/>
        <end position="597"/>
    </location>
</feature>
<feature type="compositionally biased region" description="Polar residues" evidence="11">
    <location>
        <begin position="1074"/>
        <end position="1086"/>
    </location>
</feature>
<keyword evidence="13" id="KW-1185">Reference proteome</keyword>
<evidence type="ECO:0000313" key="14">
    <source>
        <dbReference type="RefSeq" id="XP_031440602.1"/>
    </source>
</evidence>
<dbReference type="Pfam" id="PF13894">
    <property type="entry name" value="zf-C2H2_4"/>
    <property type="match status" value="1"/>
</dbReference>
<feature type="domain" description="C2H2-type" evidence="12">
    <location>
        <begin position="745"/>
        <end position="772"/>
    </location>
</feature>
<dbReference type="InterPro" id="IPR036236">
    <property type="entry name" value="Znf_C2H2_sf"/>
</dbReference>
<feature type="region of interest" description="Disordered" evidence="11">
    <location>
        <begin position="888"/>
        <end position="973"/>
    </location>
</feature>
<accession>A0A6P8GYM7</accession>
<feature type="compositionally biased region" description="Low complexity" evidence="11">
    <location>
        <begin position="1041"/>
        <end position="1055"/>
    </location>
</feature>
<dbReference type="PANTHER" id="PTHR23233:SF85">
    <property type="entry name" value="SAL-LIKE PROTEIN 2"/>
    <property type="match status" value="1"/>
</dbReference>
<name>A0A6P8GYM7_CLUHA</name>
<dbReference type="SUPFAM" id="SSF57667">
    <property type="entry name" value="beta-beta-alpha zinc fingers"/>
    <property type="match status" value="3"/>
</dbReference>
<feature type="compositionally biased region" description="Low complexity" evidence="11">
    <location>
        <begin position="936"/>
        <end position="949"/>
    </location>
</feature>
<keyword evidence="6" id="KW-0805">Transcription regulation</keyword>
<proteinExistence type="inferred from homology"/>
<feature type="region of interest" description="Disordered" evidence="11">
    <location>
        <begin position="1"/>
        <end position="20"/>
    </location>
</feature>
<protein>
    <submittedName>
        <fullName evidence="14">Sal-like protein 1</fullName>
    </submittedName>
</protein>
<keyword evidence="3" id="KW-0677">Repeat</keyword>
<feature type="compositionally biased region" description="Low complexity" evidence="11">
    <location>
        <begin position="1144"/>
        <end position="1158"/>
    </location>
</feature>
<dbReference type="FunFam" id="3.30.160.60:FF:000025">
    <property type="entry name" value="Spalt-like transcription factor 1"/>
    <property type="match status" value="1"/>
</dbReference>
<keyword evidence="8" id="KW-0539">Nucleus</keyword>
<organism evidence="13 14">
    <name type="scientific">Clupea harengus</name>
    <name type="common">Atlantic herring</name>
    <dbReference type="NCBI Taxonomy" id="7950"/>
    <lineage>
        <taxon>Eukaryota</taxon>
        <taxon>Metazoa</taxon>
        <taxon>Chordata</taxon>
        <taxon>Craniata</taxon>
        <taxon>Vertebrata</taxon>
        <taxon>Euteleostomi</taxon>
        <taxon>Actinopterygii</taxon>
        <taxon>Neopterygii</taxon>
        <taxon>Teleostei</taxon>
        <taxon>Clupei</taxon>
        <taxon>Clupeiformes</taxon>
        <taxon>Clupeoidei</taxon>
        <taxon>Clupeidae</taxon>
        <taxon>Clupea</taxon>
    </lineage>
</organism>
<feature type="domain" description="C2H2-type" evidence="12">
    <location>
        <begin position="806"/>
        <end position="833"/>
    </location>
</feature>
<feature type="region of interest" description="Disordered" evidence="11">
    <location>
        <begin position="291"/>
        <end position="310"/>
    </location>
</feature>
<feature type="compositionally biased region" description="Basic and acidic residues" evidence="11">
    <location>
        <begin position="1102"/>
        <end position="1113"/>
    </location>
</feature>
<feature type="compositionally biased region" description="Polar residues" evidence="11">
    <location>
        <begin position="1215"/>
        <end position="1234"/>
    </location>
</feature>
<comment type="subcellular location">
    <subcellularLocation>
        <location evidence="1">Nucleus</location>
    </subcellularLocation>
</comment>
<feature type="domain" description="C2H2-type" evidence="12">
    <location>
        <begin position="439"/>
        <end position="466"/>
    </location>
</feature>
<feature type="compositionally biased region" description="Low complexity" evidence="11">
    <location>
        <begin position="560"/>
        <end position="569"/>
    </location>
</feature>
<evidence type="ECO:0000256" key="9">
    <source>
        <dbReference type="ARBA" id="ARBA00038474"/>
    </source>
</evidence>
<dbReference type="GO" id="GO:0000978">
    <property type="term" value="F:RNA polymerase II cis-regulatory region sequence-specific DNA binding"/>
    <property type="evidence" value="ECO:0007669"/>
    <property type="project" value="TreeGrafter"/>
</dbReference>
<reference evidence="14" key="1">
    <citation type="submission" date="2025-08" db="UniProtKB">
        <authorList>
            <consortium name="RefSeq"/>
        </authorList>
    </citation>
    <scope>IDENTIFICATION</scope>
</reference>
<dbReference type="RefSeq" id="XP_031440602.1">
    <property type="nucleotide sequence ID" value="XM_031584742.1"/>
</dbReference>
<keyword evidence="7" id="KW-0804">Transcription</keyword>
<dbReference type="GeneID" id="105903057"/>
<keyword evidence="2" id="KW-0479">Metal-binding</keyword>
<dbReference type="OrthoDB" id="8922241at2759"/>
<evidence type="ECO:0000256" key="1">
    <source>
        <dbReference type="ARBA" id="ARBA00004123"/>
    </source>
</evidence>
<keyword evidence="5" id="KW-0862">Zinc</keyword>
<keyword evidence="4 10" id="KW-0863">Zinc-finger</keyword>
<evidence type="ECO:0000256" key="4">
    <source>
        <dbReference type="ARBA" id="ARBA00022771"/>
    </source>
</evidence>
<evidence type="ECO:0000256" key="8">
    <source>
        <dbReference type="ARBA" id="ARBA00023242"/>
    </source>
</evidence>
<feature type="compositionally biased region" description="Low complexity" evidence="11">
    <location>
        <begin position="643"/>
        <end position="664"/>
    </location>
</feature>
<dbReference type="Pfam" id="PF00096">
    <property type="entry name" value="zf-C2H2"/>
    <property type="match status" value="3"/>
</dbReference>
<evidence type="ECO:0000256" key="2">
    <source>
        <dbReference type="ARBA" id="ARBA00022723"/>
    </source>
</evidence>
<dbReference type="AlphaFoldDB" id="A0A6P8GYM7"/>
<feature type="domain" description="C2H2-type" evidence="12">
    <location>
        <begin position="773"/>
        <end position="800"/>
    </location>
</feature>
<feature type="compositionally biased region" description="Polar residues" evidence="11">
    <location>
        <begin position="139"/>
        <end position="150"/>
    </location>
</feature>
<dbReference type="KEGG" id="char:105903057"/>
<dbReference type="GO" id="GO:0008270">
    <property type="term" value="F:zinc ion binding"/>
    <property type="evidence" value="ECO:0007669"/>
    <property type="project" value="UniProtKB-KW"/>
</dbReference>